<dbReference type="Proteomes" id="UP000636709">
    <property type="component" value="Unassembled WGS sequence"/>
</dbReference>
<gene>
    <name evidence="1" type="ORF">HU200_058372</name>
</gene>
<name>A0A835AI66_9POAL</name>
<proteinExistence type="predicted"/>
<accession>A0A835AI66</accession>
<reference evidence="1" key="1">
    <citation type="submission" date="2020-07" db="EMBL/GenBank/DDBJ databases">
        <title>Genome sequence and genetic diversity analysis of an under-domesticated orphan crop, white fonio (Digitaria exilis).</title>
        <authorList>
            <person name="Bennetzen J.L."/>
            <person name="Chen S."/>
            <person name="Ma X."/>
            <person name="Wang X."/>
            <person name="Yssel A.E.J."/>
            <person name="Chaluvadi S.R."/>
            <person name="Johnson M."/>
            <person name="Gangashetty P."/>
            <person name="Hamidou F."/>
            <person name="Sanogo M.D."/>
            <person name="Zwaenepoel A."/>
            <person name="Wallace J."/>
            <person name="Van De Peer Y."/>
            <person name="Van Deynze A."/>
        </authorList>
    </citation>
    <scope>NUCLEOTIDE SEQUENCE</scope>
    <source>
        <tissue evidence="1">Leaves</tissue>
    </source>
</reference>
<evidence type="ECO:0000313" key="1">
    <source>
        <dbReference type="EMBL" id="KAF8659618.1"/>
    </source>
</evidence>
<keyword evidence="2" id="KW-1185">Reference proteome</keyword>
<comment type="caution">
    <text evidence="1">The sequence shown here is derived from an EMBL/GenBank/DDBJ whole genome shotgun (WGS) entry which is preliminary data.</text>
</comment>
<evidence type="ECO:0000313" key="2">
    <source>
        <dbReference type="Proteomes" id="UP000636709"/>
    </source>
</evidence>
<organism evidence="1 2">
    <name type="scientific">Digitaria exilis</name>
    <dbReference type="NCBI Taxonomy" id="1010633"/>
    <lineage>
        <taxon>Eukaryota</taxon>
        <taxon>Viridiplantae</taxon>
        <taxon>Streptophyta</taxon>
        <taxon>Embryophyta</taxon>
        <taxon>Tracheophyta</taxon>
        <taxon>Spermatophyta</taxon>
        <taxon>Magnoliopsida</taxon>
        <taxon>Liliopsida</taxon>
        <taxon>Poales</taxon>
        <taxon>Poaceae</taxon>
        <taxon>PACMAD clade</taxon>
        <taxon>Panicoideae</taxon>
        <taxon>Panicodae</taxon>
        <taxon>Paniceae</taxon>
        <taxon>Anthephorinae</taxon>
        <taxon>Digitaria</taxon>
    </lineage>
</organism>
<dbReference type="EMBL" id="JACEFO010002455">
    <property type="protein sequence ID" value="KAF8659618.1"/>
    <property type="molecule type" value="Genomic_DNA"/>
</dbReference>
<dbReference type="AlphaFoldDB" id="A0A835AI66"/>
<protein>
    <submittedName>
        <fullName evidence="1">Uncharacterized protein</fullName>
    </submittedName>
</protein>
<sequence>MTQPIANLRAPIDFYIELHIKRDRRYHMELRNNSVDGSYLIDDVSMLVRNVNYRIFLVGMEMNNMRYSIVLIPKAVNQIPTTGQAAKKKCKK</sequence>